<dbReference type="PROSITE" id="PS50929">
    <property type="entry name" value="ABC_TM1F"/>
    <property type="match status" value="2"/>
</dbReference>
<dbReference type="CDD" id="cd03250">
    <property type="entry name" value="ABCC_MRP_domain1"/>
    <property type="match status" value="1"/>
</dbReference>
<dbReference type="GO" id="GO:0005524">
    <property type="term" value="F:ATP binding"/>
    <property type="evidence" value="ECO:0007669"/>
    <property type="project" value="UniProtKB-KW"/>
</dbReference>
<evidence type="ECO:0000256" key="1">
    <source>
        <dbReference type="ARBA" id="ARBA00004128"/>
    </source>
</evidence>
<feature type="domain" description="ABC transmembrane type-1" evidence="13">
    <location>
        <begin position="193"/>
        <end position="467"/>
    </location>
</feature>
<dbReference type="OrthoDB" id="6424199at2759"/>
<dbReference type="CDD" id="cd03244">
    <property type="entry name" value="ABCC_MRP_domain2"/>
    <property type="match status" value="1"/>
</dbReference>
<dbReference type="GO" id="GO:0005774">
    <property type="term" value="C:vacuolar membrane"/>
    <property type="evidence" value="ECO:0007669"/>
    <property type="project" value="UniProtKB-SubCell"/>
</dbReference>
<dbReference type="FunFam" id="3.40.50.300:FF:000997">
    <property type="entry name" value="Multidrug resistance-associated protein 1"/>
    <property type="match status" value="1"/>
</dbReference>
<keyword evidence="15" id="KW-1185">Reference proteome</keyword>
<dbReference type="CDD" id="cd18595">
    <property type="entry name" value="ABC_6TM_MRP1_2_3_6_D1_like"/>
    <property type="match status" value="1"/>
</dbReference>
<dbReference type="EnsemblMetazoa" id="XM_022796797">
    <property type="protein sequence ID" value="XP_022652532"/>
    <property type="gene ID" value="LOC111246727"/>
</dbReference>
<dbReference type="GO" id="GO:0140359">
    <property type="term" value="F:ABC-type transporter activity"/>
    <property type="evidence" value="ECO:0007669"/>
    <property type="project" value="InterPro"/>
</dbReference>
<dbReference type="PANTHER" id="PTHR24223">
    <property type="entry name" value="ATP-BINDING CASSETTE SUB-FAMILY C"/>
    <property type="match status" value="1"/>
</dbReference>
<feature type="transmembrane region" description="Helical" evidence="11">
    <location>
        <begin position="1063"/>
        <end position="1081"/>
    </location>
</feature>
<organism evidence="14 15">
    <name type="scientific">Varroa destructor</name>
    <name type="common">Honeybee mite</name>
    <dbReference type="NCBI Taxonomy" id="109461"/>
    <lineage>
        <taxon>Eukaryota</taxon>
        <taxon>Metazoa</taxon>
        <taxon>Ecdysozoa</taxon>
        <taxon>Arthropoda</taxon>
        <taxon>Chelicerata</taxon>
        <taxon>Arachnida</taxon>
        <taxon>Acari</taxon>
        <taxon>Parasitiformes</taxon>
        <taxon>Mesostigmata</taxon>
        <taxon>Gamasina</taxon>
        <taxon>Dermanyssoidea</taxon>
        <taxon>Varroidae</taxon>
        <taxon>Varroa</taxon>
    </lineage>
</organism>
<evidence type="ECO:0000256" key="7">
    <source>
        <dbReference type="ARBA" id="ARBA00022840"/>
    </source>
</evidence>
<feature type="transmembrane region" description="Helical" evidence="11">
    <location>
        <begin position="401"/>
        <end position="429"/>
    </location>
</feature>
<dbReference type="InterPro" id="IPR017871">
    <property type="entry name" value="ABC_transporter-like_CS"/>
</dbReference>
<accession>A0A7M7JU77</accession>
<keyword evidence="8 11" id="KW-1133">Transmembrane helix</keyword>
<evidence type="ECO:0000256" key="2">
    <source>
        <dbReference type="ARBA" id="ARBA00009726"/>
    </source>
</evidence>
<feature type="transmembrane region" description="Helical" evidence="11">
    <location>
        <begin position="177"/>
        <end position="201"/>
    </location>
</feature>
<dbReference type="PANTHER" id="PTHR24223:SF443">
    <property type="entry name" value="MULTIDRUG-RESISTANCE LIKE PROTEIN 1, ISOFORM I"/>
    <property type="match status" value="1"/>
</dbReference>
<dbReference type="SMART" id="SM00382">
    <property type="entry name" value="AAA"/>
    <property type="match status" value="2"/>
</dbReference>
<dbReference type="KEGG" id="vde:111246727"/>
<dbReference type="InterPro" id="IPR027417">
    <property type="entry name" value="P-loop_NTPase"/>
</dbReference>
<dbReference type="CDD" id="cd18603">
    <property type="entry name" value="ABC_6TM_MRP1_2_3_6_D2_like"/>
    <property type="match status" value="1"/>
</dbReference>
<keyword evidence="5" id="KW-0677">Repeat</keyword>
<feature type="region of interest" description="Disordered" evidence="10">
    <location>
        <begin position="138"/>
        <end position="169"/>
    </location>
</feature>
<dbReference type="OMA" id="HIDCTLS"/>
<feature type="transmembrane region" description="Helical" evidence="11">
    <location>
        <begin position="957"/>
        <end position="983"/>
    </location>
</feature>
<evidence type="ECO:0000259" key="13">
    <source>
        <dbReference type="PROSITE" id="PS50929"/>
    </source>
</evidence>
<keyword evidence="9 11" id="KW-0472">Membrane</keyword>
<evidence type="ECO:0000256" key="11">
    <source>
        <dbReference type="SAM" id="Phobius"/>
    </source>
</evidence>
<comment type="subcellular location">
    <subcellularLocation>
        <location evidence="1">Vacuole membrane</location>
        <topology evidence="1">Multi-pass membrane protein</topology>
    </subcellularLocation>
</comment>
<name>A0A7M7JU77_VARDE</name>
<keyword evidence="3" id="KW-0813">Transport</keyword>
<dbReference type="GeneID" id="111246727"/>
<keyword evidence="6" id="KW-0547">Nucleotide-binding</keyword>
<dbReference type="SUPFAM" id="SSF52540">
    <property type="entry name" value="P-loop containing nucleoside triphosphate hydrolases"/>
    <property type="match status" value="2"/>
</dbReference>
<dbReference type="InterPro" id="IPR036640">
    <property type="entry name" value="ABC1_TM_sf"/>
</dbReference>
<dbReference type="RefSeq" id="XP_022652532.1">
    <property type="nucleotide sequence ID" value="XM_022796797.1"/>
</dbReference>
<comment type="similarity">
    <text evidence="2">Belongs to the ABC transporter superfamily. ABCC family. Conjugate transporter (TC 3.A.1.208) subfamily.</text>
</comment>
<dbReference type="Pfam" id="PF00005">
    <property type="entry name" value="ABC_tran"/>
    <property type="match status" value="2"/>
</dbReference>
<dbReference type="InterPro" id="IPR003439">
    <property type="entry name" value="ABC_transporter-like_ATP-bd"/>
</dbReference>
<evidence type="ECO:0000313" key="14">
    <source>
        <dbReference type="EnsemblMetazoa" id="XP_022652532"/>
    </source>
</evidence>
<feature type="domain" description="ABC transporter" evidence="12">
    <location>
        <begin position="1154"/>
        <end position="1384"/>
    </location>
</feature>
<evidence type="ECO:0008006" key="16">
    <source>
        <dbReference type="Google" id="ProtNLM"/>
    </source>
</evidence>
<evidence type="ECO:0000256" key="5">
    <source>
        <dbReference type="ARBA" id="ARBA00022737"/>
    </source>
</evidence>
<dbReference type="SUPFAM" id="SSF90123">
    <property type="entry name" value="ABC transporter transmembrane region"/>
    <property type="match status" value="2"/>
</dbReference>
<evidence type="ECO:0000256" key="8">
    <source>
        <dbReference type="ARBA" id="ARBA00022989"/>
    </source>
</evidence>
<keyword evidence="4 11" id="KW-0812">Transmembrane</keyword>
<evidence type="ECO:0000313" key="15">
    <source>
        <dbReference type="Proteomes" id="UP000594260"/>
    </source>
</evidence>
<dbReference type="InParanoid" id="A0A7M7JU77"/>
<proteinExistence type="inferred from homology"/>
<evidence type="ECO:0000256" key="10">
    <source>
        <dbReference type="SAM" id="MobiDB-lite"/>
    </source>
</evidence>
<dbReference type="Gene3D" id="1.20.1560.10">
    <property type="entry name" value="ABC transporter type 1, transmembrane domain"/>
    <property type="match status" value="2"/>
</dbReference>
<feature type="transmembrane region" description="Helical" evidence="11">
    <location>
        <begin position="221"/>
        <end position="246"/>
    </location>
</feature>
<feature type="transmembrane region" description="Helical" evidence="11">
    <location>
        <begin position="327"/>
        <end position="347"/>
    </location>
</feature>
<reference evidence="14" key="1">
    <citation type="submission" date="2021-01" db="UniProtKB">
        <authorList>
            <consortium name="EnsemblMetazoa"/>
        </authorList>
    </citation>
    <scope>IDENTIFICATION</scope>
</reference>
<evidence type="ECO:0000256" key="6">
    <source>
        <dbReference type="ARBA" id="ARBA00022741"/>
    </source>
</evidence>
<evidence type="ECO:0000256" key="3">
    <source>
        <dbReference type="ARBA" id="ARBA00022448"/>
    </source>
</evidence>
<feature type="region of interest" description="Disordered" evidence="10">
    <location>
        <begin position="49"/>
        <end position="68"/>
    </location>
</feature>
<feature type="region of interest" description="Disordered" evidence="10">
    <location>
        <begin position="731"/>
        <end position="753"/>
    </location>
</feature>
<evidence type="ECO:0000256" key="4">
    <source>
        <dbReference type="ARBA" id="ARBA00022692"/>
    </source>
</evidence>
<feature type="transmembrane region" description="Helical" evidence="11">
    <location>
        <begin position="876"/>
        <end position="904"/>
    </location>
</feature>
<dbReference type="Gene3D" id="3.40.50.300">
    <property type="entry name" value="P-loop containing nucleotide triphosphate hydrolases"/>
    <property type="match status" value="2"/>
</dbReference>
<feature type="transmembrane region" description="Helical" evidence="11">
    <location>
        <begin position="805"/>
        <end position="824"/>
    </location>
</feature>
<evidence type="ECO:0000259" key="12">
    <source>
        <dbReference type="PROSITE" id="PS50893"/>
    </source>
</evidence>
<feature type="domain" description="ABC transmembrane type-1" evidence="13">
    <location>
        <begin position="812"/>
        <end position="1116"/>
    </location>
</feature>
<feature type="domain" description="ABC transporter" evidence="12">
    <location>
        <begin position="499"/>
        <end position="723"/>
    </location>
</feature>
<evidence type="ECO:0000256" key="9">
    <source>
        <dbReference type="ARBA" id="ARBA00023136"/>
    </source>
</evidence>
<feature type="transmembrane region" description="Helical" evidence="11">
    <location>
        <begin position="302"/>
        <end position="321"/>
    </location>
</feature>
<dbReference type="FunFam" id="1.20.1560.10:FF:000006">
    <property type="entry name" value="ATP-binding cassette, sub-family C (CFTR/MRP), member 9"/>
    <property type="match status" value="1"/>
</dbReference>
<dbReference type="InterPro" id="IPR003593">
    <property type="entry name" value="AAA+_ATPase"/>
</dbReference>
<sequence>MHPDNQSLQGKGCRTTPFLLFVAGDCLIKSIQNSPNVLLGGLRVMSAKNRKGGTSSLEDESSAEKSSRLFNEFPNEIKTPITEVRPNLWDRVTLGHYTGLVWKAFRQTVTPKDLLPLHIEYSAEECWRRFQKQWRGPEKSMASYRGDSSTRKAEPSSSISSGKSGKPPKSRGVSCSLMRAFCGFIVTSSILEICFDILRLAPVYILSRMINFISSDESDSVGYMLCGAMFAVSILMLLSLNGLVFVSCCGGVQIRSALLAAIYRKCLVVSNESSQQFTSGDLMNMISVDIDNVYQFTMYSTLVWGATVRILSSVAIIWYYLGPSSLAGVSVIVACIPITVALSSAIARYQDQQMAEKDKRLDVLNEILSGMKMIKLYAWEIPFISKVRMIRARETGYLRKYLLGQALLSLVWYCSPFLVTATAFGAYVLCGKNHVLTPDKAFVSLFLFNNMRFSLTFLPITITMMLKALVSLERVHKYLLCEEIHSEDITHYVQEGEDIRLSNASFSWGGPDPTISNLNLTVNKGELIAIVGKVGSGKSSLLNAILGGMKKLKGTIDIRKESVAYVPQQAWIQNETIRQNIIFTALTDDSWYREVVEKCCMLPDLKLFPAGDRTEIGEKGVNLSGGQKQRISMARAVYQRAKIYLLDDPLSAVDAHVSSELFNNVIGPKGLLKNCTRVLVTHSVAVLPFVDRIVILENGKIAHMGTYQDILKMDIKLRRFFAEKRQHTGKNETGITGTRLRPEASYSSSRKISASSVQVDESLSSSPLHGGLKGGMEKSKGALIGEEAMEVGDVKWSIYGNVMRNFGFLMAFLCIVGFTIYRTADVYSTIWLSEWSNDGVELLKQHNMTEEDLQSGKSNQTEQVLDEIVTRTWERMWVYLGIGGGQVIGAVIGTSCLAIGCLSASSTLHSHMLYSIMRAPMSFFDTTPLGRIINRFGKDIDVLDLELYIHLDGWLDAAFQVVATVILICIEIPFFVVFVVPICSIYSLTQKVYVVAARQFQRLQSTTRSPVLNNFSETLNGVSSIRAYRVEQHFIKKCQIRVDLNQNCYFHSMAIGRWAAIRIDWLSAIVGCLTCGLIVYYRAVLNAGVAGLILSYALSVCDAVSWMIRIATDVESAVVAAERIDEYSNIESEAPWTREGGPVLDGNWPHKGEVTFVRYSTRYREGMDLVLKDINLKIRCGEKVGVVGRTGAGKSSLTLALFRIIEPASGRIIIDEVDTSKLGLHDLRSRITMIPQDPILFRGTIRFNLDPQGLYTDQQLYAALERAHLKKTGLQLNYAVTQGGTNLALGMRQLVCLARALLRKSKIILLDEATAAVDMETDAYIQETIRRDFASSTIITIAHRLNTVFDYDTIVVLSEGRVVEKGSPRLLLADRNSHFHSMAEDAGLVY</sequence>
<dbReference type="PROSITE" id="PS00211">
    <property type="entry name" value="ABC_TRANSPORTER_1"/>
    <property type="match status" value="2"/>
</dbReference>
<dbReference type="InterPro" id="IPR050173">
    <property type="entry name" value="ABC_transporter_C-like"/>
</dbReference>
<feature type="compositionally biased region" description="Low complexity" evidence="10">
    <location>
        <begin position="155"/>
        <end position="169"/>
    </location>
</feature>
<dbReference type="PROSITE" id="PS50893">
    <property type="entry name" value="ABC_TRANSPORTER_2"/>
    <property type="match status" value="2"/>
</dbReference>
<dbReference type="Pfam" id="PF00664">
    <property type="entry name" value="ABC_membrane"/>
    <property type="match status" value="2"/>
</dbReference>
<keyword evidence="7" id="KW-0067">ATP-binding</keyword>
<dbReference type="FunFam" id="3.40.50.300:FF:000074">
    <property type="entry name" value="Multidrug resistance-associated protein 5 isoform 1"/>
    <property type="match status" value="1"/>
</dbReference>
<dbReference type="FunFam" id="1.20.1560.10:FF:000063">
    <property type="entry name" value="Multidrug resistance protein ABC transporter"/>
    <property type="match status" value="1"/>
</dbReference>
<dbReference type="GO" id="GO:0016887">
    <property type="term" value="F:ATP hydrolysis activity"/>
    <property type="evidence" value="ECO:0007669"/>
    <property type="project" value="InterPro"/>
</dbReference>
<protein>
    <recommendedName>
        <fullName evidence="16">Multidrug resistance-associated protein 1</fullName>
    </recommendedName>
</protein>
<dbReference type="Proteomes" id="UP000594260">
    <property type="component" value="Unplaced"/>
</dbReference>
<dbReference type="InterPro" id="IPR011527">
    <property type="entry name" value="ABC1_TM_dom"/>
</dbReference>